<gene>
    <name evidence="7" type="ORF">G6034_04970</name>
</gene>
<evidence type="ECO:0000256" key="2">
    <source>
        <dbReference type="ARBA" id="ARBA00022475"/>
    </source>
</evidence>
<comment type="subcellular location">
    <subcellularLocation>
        <location evidence="1">Cell membrane</location>
        <topology evidence="1">Multi-pass membrane protein</topology>
    </subcellularLocation>
</comment>
<comment type="caution">
    <text evidence="7">The sequence shown here is derived from an EMBL/GenBank/DDBJ whole genome shotgun (WGS) entry which is preliminary data.</text>
</comment>
<evidence type="ECO:0000313" key="7">
    <source>
        <dbReference type="EMBL" id="NVM94269.1"/>
    </source>
</evidence>
<dbReference type="EMBL" id="JAAMFM010000004">
    <property type="protein sequence ID" value="NVM94269.1"/>
    <property type="molecule type" value="Genomic_DNA"/>
</dbReference>
<keyword evidence="4 6" id="KW-1133">Transmembrane helix</keyword>
<dbReference type="Pfam" id="PF06081">
    <property type="entry name" value="ArAE_1"/>
    <property type="match status" value="1"/>
</dbReference>
<organism evidence="7 8">
    <name type="scientific">Arthrobacter wenxiniae</name>
    <dbReference type="NCBI Taxonomy" id="2713570"/>
    <lineage>
        <taxon>Bacteria</taxon>
        <taxon>Bacillati</taxon>
        <taxon>Actinomycetota</taxon>
        <taxon>Actinomycetes</taxon>
        <taxon>Micrococcales</taxon>
        <taxon>Micrococcaceae</taxon>
        <taxon>Arthrobacter</taxon>
    </lineage>
</organism>
<evidence type="ECO:0000256" key="6">
    <source>
        <dbReference type="SAM" id="Phobius"/>
    </source>
</evidence>
<sequence>MMAALFLAWPADGCHGRLLAPASGEVEATMDAKPLSHPWTGRVKASVAGQRLLLAAKTALAVGLSWFLASHLPGEAEKYAYYAPLGALVGMYPTFMGSVRVGLQTLVGLSLGIVLAAGVLLLGTPNIVTISLAVGLGVLLAGQRRLGAGREYVPVATLLVLIIGGRNADVFSFGYALEMGLGVAVGLVVNVTIFPPLNLDAARQRITRGRTILISQLEDVATALTEQWPPRHEDWAGRQEVLAGAVNDIRGAVHGAHESHKGNPRAYRRSRHRLVAEGFEDLAVLEDITFYVRDLTEVLAAVIWEGPLEGHLRAELCAPMGKSLQSVADILTAWDDGSIDKDMFKAAHDAFGALALAIAEQEESDGARLSPGAAVAFDVQRILLALRRRLLHDDGTD</sequence>
<accession>A0A7Y7LYR3</accession>
<keyword evidence="3 6" id="KW-0812">Transmembrane</keyword>
<protein>
    <submittedName>
        <fullName evidence="7">FUSC family protein</fullName>
    </submittedName>
</protein>
<dbReference type="GO" id="GO:0005886">
    <property type="term" value="C:plasma membrane"/>
    <property type="evidence" value="ECO:0007669"/>
    <property type="project" value="UniProtKB-SubCell"/>
</dbReference>
<evidence type="ECO:0000256" key="4">
    <source>
        <dbReference type="ARBA" id="ARBA00022989"/>
    </source>
</evidence>
<feature type="transmembrane region" description="Helical" evidence="6">
    <location>
        <begin position="52"/>
        <end position="69"/>
    </location>
</feature>
<evidence type="ECO:0000256" key="3">
    <source>
        <dbReference type="ARBA" id="ARBA00022692"/>
    </source>
</evidence>
<feature type="transmembrane region" description="Helical" evidence="6">
    <location>
        <begin position="81"/>
        <end position="103"/>
    </location>
</feature>
<feature type="transmembrane region" description="Helical" evidence="6">
    <location>
        <begin position="152"/>
        <end position="173"/>
    </location>
</feature>
<dbReference type="AlphaFoldDB" id="A0A7Y7LYR3"/>
<evidence type="ECO:0000256" key="1">
    <source>
        <dbReference type="ARBA" id="ARBA00004651"/>
    </source>
</evidence>
<keyword evidence="2" id="KW-1003">Cell membrane</keyword>
<dbReference type="Proteomes" id="UP000543556">
    <property type="component" value="Unassembled WGS sequence"/>
</dbReference>
<evidence type="ECO:0000256" key="5">
    <source>
        <dbReference type="ARBA" id="ARBA00023136"/>
    </source>
</evidence>
<feature type="transmembrane region" description="Helical" evidence="6">
    <location>
        <begin position="109"/>
        <end position="140"/>
    </location>
</feature>
<keyword evidence="8" id="KW-1185">Reference proteome</keyword>
<feature type="transmembrane region" description="Helical" evidence="6">
    <location>
        <begin position="179"/>
        <end position="199"/>
    </location>
</feature>
<dbReference type="InterPro" id="IPR010343">
    <property type="entry name" value="ArAE_1"/>
</dbReference>
<reference evidence="7 8" key="1">
    <citation type="submission" date="2020-02" db="EMBL/GenBank/DDBJ databases">
        <title>Genome sequence of strain AETb3-4.</title>
        <authorList>
            <person name="Gao J."/>
            <person name="Zhang X."/>
        </authorList>
    </citation>
    <scope>NUCLEOTIDE SEQUENCE [LARGE SCALE GENOMIC DNA]</scope>
    <source>
        <strain evidence="7 8">AETb3-4</strain>
    </source>
</reference>
<name>A0A7Y7LYR3_9MICC</name>
<evidence type="ECO:0000313" key="8">
    <source>
        <dbReference type="Proteomes" id="UP000543556"/>
    </source>
</evidence>
<dbReference type="RefSeq" id="WP_176633985.1">
    <property type="nucleotide sequence ID" value="NZ_JAAMFM010000004.1"/>
</dbReference>
<proteinExistence type="predicted"/>
<keyword evidence="5 6" id="KW-0472">Membrane</keyword>